<evidence type="ECO:0000313" key="3">
    <source>
        <dbReference type="Proteomes" id="UP001148018"/>
    </source>
</evidence>
<dbReference type="AlphaFoldDB" id="A0A9Q0DE03"/>
<feature type="compositionally biased region" description="Acidic residues" evidence="1">
    <location>
        <begin position="131"/>
        <end position="143"/>
    </location>
</feature>
<dbReference type="PANTHER" id="PTHR13098:SF3">
    <property type="entry name" value="WOLFRAMIN"/>
    <property type="match status" value="1"/>
</dbReference>
<proteinExistence type="predicted"/>
<comment type="caution">
    <text evidence="2">The sequence shown here is derived from an EMBL/GenBank/DDBJ whole genome shotgun (WGS) entry which is preliminary data.</text>
</comment>
<protein>
    <recommendedName>
        <fullName evidence="4">Sel1 repeat-containing protein</fullName>
    </recommendedName>
</protein>
<organism evidence="2 3">
    <name type="scientific">Muraenolepis orangiensis</name>
    <name type="common">Patagonian moray cod</name>
    <dbReference type="NCBI Taxonomy" id="630683"/>
    <lineage>
        <taxon>Eukaryota</taxon>
        <taxon>Metazoa</taxon>
        <taxon>Chordata</taxon>
        <taxon>Craniata</taxon>
        <taxon>Vertebrata</taxon>
        <taxon>Euteleostomi</taxon>
        <taxon>Actinopterygii</taxon>
        <taxon>Neopterygii</taxon>
        <taxon>Teleostei</taxon>
        <taxon>Neoteleostei</taxon>
        <taxon>Acanthomorphata</taxon>
        <taxon>Zeiogadaria</taxon>
        <taxon>Gadariae</taxon>
        <taxon>Gadiformes</taxon>
        <taxon>Muraenolepidoidei</taxon>
        <taxon>Muraenolepididae</taxon>
        <taxon>Muraenolepis</taxon>
    </lineage>
</organism>
<dbReference type="Gene3D" id="1.25.40.10">
    <property type="entry name" value="Tetratricopeptide repeat domain"/>
    <property type="match status" value="1"/>
</dbReference>
<dbReference type="GO" id="GO:0055074">
    <property type="term" value="P:calcium ion homeostasis"/>
    <property type="evidence" value="ECO:0007669"/>
    <property type="project" value="TreeGrafter"/>
</dbReference>
<dbReference type="InterPro" id="IPR045458">
    <property type="entry name" value="Wolframin_Sel1-like_rpt"/>
</dbReference>
<dbReference type="GO" id="GO:0030968">
    <property type="term" value="P:endoplasmic reticulum unfolded protein response"/>
    <property type="evidence" value="ECO:0007669"/>
    <property type="project" value="TreeGrafter"/>
</dbReference>
<feature type="compositionally biased region" description="Low complexity" evidence="1">
    <location>
        <begin position="48"/>
        <end position="86"/>
    </location>
</feature>
<evidence type="ECO:0000313" key="2">
    <source>
        <dbReference type="EMBL" id="KAJ3587179.1"/>
    </source>
</evidence>
<feature type="compositionally biased region" description="Low complexity" evidence="1">
    <location>
        <begin position="10"/>
        <end position="37"/>
    </location>
</feature>
<gene>
    <name evidence="2" type="ORF">NHX12_010777</name>
</gene>
<keyword evidence="3" id="KW-1185">Reference proteome</keyword>
<evidence type="ECO:0008006" key="4">
    <source>
        <dbReference type="Google" id="ProtNLM"/>
    </source>
</evidence>
<dbReference type="GO" id="GO:0005789">
    <property type="term" value="C:endoplasmic reticulum membrane"/>
    <property type="evidence" value="ECO:0007669"/>
    <property type="project" value="TreeGrafter"/>
</dbReference>
<feature type="region of interest" description="Disordered" evidence="1">
    <location>
        <begin position="1"/>
        <end position="152"/>
    </location>
</feature>
<dbReference type="OrthoDB" id="8936583at2759"/>
<dbReference type="Proteomes" id="UP001148018">
    <property type="component" value="Unassembled WGS sequence"/>
</dbReference>
<accession>A0A9Q0DE03</accession>
<feature type="compositionally biased region" description="Low complexity" evidence="1">
    <location>
        <begin position="102"/>
        <end position="130"/>
    </location>
</feature>
<dbReference type="InterPro" id="IPR011990">
    <property type="entry name" value="TPR-like_helical_dom_sf"/>
</dbReference>
<name>A0A9Q0DE03_9TELE</name>
<dbReference type="EMBL" id="JANIIK010000116">
    <property type="protein sequence ID" value="KAJ3587179.1"/>
    <property type="molecule type" value="Genomic_DNA"/>
</dbReference>
<dbReference type="Pfam" id="PF20023">
    <property type="entry name" value="WSLR"/>
    <property type="match status" value="1"/>
</dbReference>
<reference evidence="2" key="1">
    <citation type="submission" date="2022-07" db="EMBL/GenBank/DDBJ databases">
        <title>Chromosome-level genome of Muraenolepis orangiensis.</title>
        <authorList>
            <person name="Kim J."/>
        </authorList>
    </citation>
    <scope>NUCLEOTIDE SEQUENCE</scope>
    <source>
        <strain evidence="2">KU_S4_2022</strain>
        <tissue evidence="2">Muscle</tissue>
    </source>
</reference>
<sequence>MEPSLPEGLSSPNFALSSSSSSSSPATARFSSPSSPTTPQPRDGAGTSVSPVSRSPPLSTGSSSRASPVLSPPSRSLSTPSVSPLRQPTRSLSQLGRSRLNAASTGSPASGASHGPAGAGASPSRSASISEPEEPEEELSFEELQEKAKCGDASAQSRMGRYFLAMAEERDEELNSCRAVTWLIQAAKQGRKDAVKQLQRCLGSRKGTEHCFVRDARFMVDTRLFGDEYK</sequence>
<dbReference type="PANTHER" id="PTHR13098">
    <property type="entry name" value="WOLFRAMIN"/>
    <property type="match status" value="1"/>
</dbReference>
<dbReference type="InterPro" id="IPR026209">
    <property type="entry name" value="Wolframin_fam"/>
</dbReference>
<evidence type="ECO:0000256" key="1">
    <source>
        <dbReference type="SAM" id="MobiDB-lite"/>
    </source>
</evidence>